<organism evidence="9 10">
    <name type="scientific">Candidatus Doudnabacteria bacterium RIFCSPHIGHO2_01_FULL_41_86</name>
    <dbReference type="NCBI Taxonomy" id="1817821"/>
    <lineage>
        <taxon>Bacteria</taxon>
        <taxon>Candidatus Doudnaibacteriota</taxon>
    </lineage>
</organism>
<dbReference type="Pfam" id="PF02781">
    <property type="entry name" value="G6PD_C"/>
    <property type="match status" value="1"/>
</dbReference>
<dbReference type="InterPro" id="IPR022674">
    <property type="entry name" value="G6P_DH_NAD-bd"/>
</dbReference>
<dbReference type="UniPathway" id="UPA00115">
    <property type="reaction ID" value="UER00408"/>
</dbReference>
<dbReference type="Gene3D" id="3.40.50.720">
    <property type="entry name" value="NAD(P)-binding Rossmann-like Domain"/>
    <property type="match status" value="1"/>
</dbReference>
<feature type="domain" description="Glucose-6-phosphate dehydrogenase C-terminal" evidence="8">
    <location>
        <begin position="197"/>
        <end position="466"/>
    </location>
</feature>
<keyword evidence="4 6" id="KW-0560">Oxidoreductase</keyword>
<feature type="binding site" evidence="6">
    <location>
        <position position="186"/>
    </location>
    <ligand>
        <name>substrate</name>
    </ligand>
</feature>
<proteinExistence type="inferred from homology"/>
<keyword evidence="5 6" id="KW-0119">Carbohydrate metabolism</keyword>
<feature type="binding site" evidence="6">
    <location>
        <position position="338"/>
    </location>
    <ligand>
        <name>substrate</name>
    </ligand>
</feature>
<feature type="binding site" evidence="6">
    <location>
        <position position="243"/>
    </location>
    <ligand>
        <name>substrate</name>
    </ligand>
</feature>
<comment type="function">
    <text evidence="6">Catalyzes the oxidation of glucose 6-phosphate to 6-phosphogluconolactone.</text>
</comment>
<keyword evidence="2 6" id="KW-0313">Glucose metabolism</keyword>
<gene>
    <name evidence="6" type="primary">zwf</name>
    <name evidence="9" type="ORF">A2717_03575</name>
</gene>
<dbReference type="NCBIfam" id="TIGR00871">
    <property type="entry name" value="zwf"/>
    <property type="match status" value="1"/>
</dbReference>
<feature type="binding site" evidence="6">
    <location>
        <position position="190"/>
    </location>
    <ligand>
        <name>substrate</name>
    </ligand>
</feature>
<reference evidence="9 10" key="1">
    <citation type="journal article" date="2016" name="Nat. Commun.">
        <title>Thousands of microbial genomes shed light on interconnected biogeochemical processes in an aquifer system.</title>
        <authorList>
            <person name="Anantharaman K."/>
            <person name="Brown C.T."/>
            <person name="Hug L.A."/>
            <person name="Sharon I."/>
            <person name="Castelle C.J."/>
            <person name="Probst A.J."/>
            <person name="Thomas B.C."/>
            <person name="Singh A."/>
            <person name="Wilkins M.J."/>
            <person name="Karaoz U."/>
            <person name="Brodie E.L."/>
            <person name="Williams K.H."/>
            <person name="Hubbard S.S."/>
            <person name="Banfield J.F."/>
        </authorList>
    </citation>
    <scope>NUCLEOTIDE SEQUENCE [LARGE SCALE GENOMIC DNA]</scope>
</reference>
<comment type="catalytic activity">
    <reaction evidence="6">
        <text>D-glucose 6-phosphate + NADP(+) = 6-phospho-D-glucono-1,5-lactone + NADPH + H(+)</text>
        <dbReference type="Rhea" id="RHEA:15841"/>
        <dbReference type="ChEBI" id="CHEBI:15378"/>
        <dbReference type="ChEBI" id="CHEBI:57783"/>
        <dbReference type="ChEBI" id="CHEBI:57955"/>
        <dbReference type="ChEBI" id="CHEBI:58349"/>
        <dbReference type="ChEBI" id="CHEBI:61548"/>
        <dbReference type="EC" id="1.1.1.49"/>
    </reaction>
</comment>
<evidence type="ECO:0000259" key="8">
    <source>
        <dbReference type="Pfam" id="PF02781"/>
    </source>
</evidence>
<evidence type="ECO:0000256" key="1">
    <source>
        <dbReference type="ARBA" id="ARBA00004937"/>
    </source>
</evidence>
<dbReference type="InterPro" id="IPR022675">
    <property type="entry name" value="G6P_DH_C"/>
</dbReference>
<dbReference type="GO" id="GO:0005829">
    <property type="term" value="C:cytosol"/>
    <property type="evidence" value="ECO:0007669"/>
    <property type="project" value="TreeGrafter"/>
</dbReference>
<dbReference type="GO" id="GO:0050661">
    <property type="term" value="F:NADP binding"/>
    <property type="evidence" value="ECO:0007669"/>
    <property type="project" value="UniProtKB-UniRule"/>
</dbReference>
<dbReference type="STRING" id="1817821.A2717_03575"/>
<dbReference type="PRINTS" id="PR00079">
    <property type="entry name" value="G6PDHDRGNASE"/>
</dbReference>
<sequence length="477" mass="55156">MTDKHTPTILIILGITGDLTAKKIAPALFNLYLKNALPEKFRIVGFGRKPFDDKSIQSFVSEMIRAKIQNADLKRVEEFSKLFSYQHGLFESKESYEALKELLDKIQEPWQAKTNRLFYLAVPPDVYQSIFEQLKFSGLSDRPENTDVETRILVEKPFGKNSETAEKLDSLLGNLFAENKIYRIDHYLAKEMVQNILTFRFSNDIFEKTWNKDFIEKIEIRLWETLGVEHRGSFYDGVGALRDVGQNHLLQMLAFITMNYPLDFQASALHLRRAQLLNNLKLLTQEEIKSQTYRAQYEGYQTIAFVPPNSNTETYFKIKGTLTDPRWKDVPVIFESGKRMHEQRKEIIVTYAHPKECFCPPGGIHYKNKITFSLEPTEGIAIEFWSKKPGLTLVKESRTIDFILRDSAQRVQYVEEYEKLLLDCIVGDQTLFVSTAEVKAMWAFIDPIMTAWGQNLVPLKKYTPDTNQAILDSLEVG</sequence>
<feature type="domain" description="Glucose-6-phosphate dehydrogenase NAD-binding" evidence="7">
    <location>
        <begin position="11"/>
        <end position="195"/>
    </location>
</feature>
<accession>A0A1F5N7Q2</accession>
<evidence type="ECO:0000313" key="9">
    <source>
        <dbReference type="EMBL" id="OGE73686.1"/>
    </source>
</evidence>
<dbReference type="GO" id="GO:0009051">
    <property type="term" value="P:pentose-phosphate shunt, oxidative branch"/>
    <property type="evidence" value="ECO:0007669"/>
    <property type="project" value="TreeGrafter"/>
</dbReference>
<evidence type="ECO:0000259" key="7">
    <source>
        <dbReference type="Pfam" id="PF00479"/>
    </source>
</evidence>
<evidence type="ECO:0000313" key="10">
    <source>
        <dbReference type="Proteomes" id="UP000177610"/>
    </source>
</evidence>
<evidence type="ECO:0000256" key="3">
    <source>
        <dbReference type="ARBA" id="ARBA00022857"/>
    </source>
</evidence>
<feature type="binding site" evidence="6">
    <location>
        <position position="224"/>
    </location>
    <ligand>
        <name>substrate</name>
    </ligand>
</feature>
<feature type="active site" description="Proton acceptor" evidence="6">
    <location>
        <position position="248"/>
    </location>
</feature>
<dbReference type="PIRSF" id="PIRSF000110">
    <property type="entry name" value="G6PD"/>
    <property type="match status" value="1"/>
</dbReference>
<dbReference type="InterPro" id="IPR036291">
    <property type="entry name" value="NAD(P)-bd_dom_sf"/>
</dbReference>
<dbReference type="GO" id="GO:0004345">
    <property type="term" value="F:glucose-6-phosphate dehydrogenase activity"/>
    <property type="evidence" value="ECO:0007669"/>
    <property type="project" value="UniProtKB-UniRule"/>
</dbReference>
<dbReference type="AlphaFoldDB" id="A0A1F5N7Q2"/>
<dbReference type="EC" id="1.1.1.49" evidence="6"/>
<comment type="caution">
    <text evidence="9">The sequence shown here is derived from an EMBL/GenBank/DDBJ whole genome shotgun (WGS) entry which is preliminary data.</text>
</comment>
<dbReference type="SUPFAM" id="SSF55347">
    <property type="entry name" value="Glyceraldehyde-3-phosphate dehydrogenase-like, C-terminal domain"/>
    <property type="match status" value="1"/>
</dbReference>
<dbReference type="PANTHER" id="PTHR23429:SF0">
    <property type="entry name" value="GLUCOSE-6-PHOSPHATE 1-DEHYDROGENASE"/>
    <property type="match status" value="1"/>
</dbReference>
<feature type="binding site" evidence="6">
    <location>
        <position position="48"/>
    </location>
    <ligand>
        <name>NADP(+)</name>
        <dbReference type="ChEBI" id="CHEBI:58349"/>
    </ligand>
</feature>
<dbReference type="PANTHER" id="PTHR23429">
    <property type="entry name" value="GLUCOSE-6-PHOSPHATE 1-DEHYDROGENASE G6PD"/>
    <property type="match status" value="1"/>
</dbReference>
<dbReference type="SUPFAM" id="SSF51735">
    <property type="entry name" value="NAD(P)-binding Rossmann-fold domains"/>
    <property type="match status" value="1"/>
</dbReference>
<evidence type="ECO:0000256" key="5">
    <source>
        <dbReference type="ARBA" id="ARBA00023277"/>
    </source>
</evidence>
<comment type="similarity">
    <text evidence="6">Belongs to the glucose-6-phosphate dehydrogenase family.</text>
</comment>
<dbReference type="HAMAP" id="MF_00966">
    <property type="entry name" value="G6PD"/>
    <property type="match status" value="1"/>
</dbReference>
<evidence type="ECO:0000256" key="2">
    <source>
        <dbReference type="ARBA" id="ARBA00022526"/>
    </source>
</evidence>
<dbReference type="Gene3D" id="3.30.360.10">
    <property type="entry name" value="Dihydrodipicolinate Reductase, domain 2"/>
    <property type="match status" value="1"/>
</dbReference>
<feature type="binding site" evidence="6">
    <location>
        <position position="156"/>
    </location>
    <ligand>
        <name>NADP(+)</name>
        <dbReference type="ChEBI" id="CHEBI:58349"/>
    </ligand>
</feature>
<evidence type="ECO:0000256" key="6">
    <source>
        <dbReference type="HAMAP-Rule" id="MF_00966"/>
    </source>
</evidence>
<evidence type="ECO:0000256" key="4">
    <source>
        <dbReference type="ARBA" id="ARBA00023002"/>
    </source>
</evidence>
<dbReference type="InterPro" id="IPR001282">
    <property type="entry name" value="G6P_DH"/>
</dbReference>
<dbReference type="Pfam" id="PF00479">
    <property type="entry name" value="G6PD_N"/>
    <property type="match status" value="1"/>
</dbReference>
<protein>
    <recommendedName>
        <fullName evidence="6">Glucose-6-phosphate 1-dehydrogenase</fullName>
        <shortName evidence="6">G6PD</shortName>
        <ecNumber evidence="6">1.1.1.49</ecNumber>
    </recommendedName>
</protein>
<keyword evidence="3 6" id="KW-0521">NADP</keyword>
<comment type="caution">
    <text evidence="6">Lacks conserved residue(s) required for the propagation of feature annotation.</text>
</comment>
<comment type="pathway">
    <text evidence="1 6">Carbohydrate degradation; pentose phosphate pathway; D-ribulose 5-phosphate from D-glucose 6-phosphate (oxidative stage): step 1/3.</text>
</comment>
<dbReference type="GO" id="GO:0006006">
    <property type="term" value="P:glucose metabolic process"/>
    <property type="evidence" value="ECO:0007669"/>
    <property type="project" value="UniProtKB-KW"/>
</dbReference>
<dbReference type="EMBL" id="MFEH01000005">
    <property type="protein sequence ID" value="OGE73686.1"/>
    <property type="molecule type" value="Genomic_DNA"/>
</dbReference>
<name>A0A1F5N7Q2_9BACT</name>
<dbReference type="Proteomes" id="UP000177610">
    <property type="component" value="Unassembled WGS sequence"/>
</dbReference>